<name>A0A2S4HET5_9GAMM</name>
<accession>A0A2S4HET5</accession>
<protein>
    <recommendedName>
        <fullName evidence="1">DNA-directed DNA polymerase</fullName>
        <ecNumber evidence="1">2.7.7.7</ecNumber>
    </recommendedName>
</protein>
<dbReference type="PANTHER" id="PTHR11669:SF8">
    <property type="entry name" value="DNA POLYMERASE III SUBUNIT DELTA"/>
    <property type="match status" value="1"/>
</dbReference>
<dbReference type="Pfam" id="PF13177">
    <property type="entry name" value="DNA_pol3_delta2"/>
    <property type="match status" value="1"/>
</dbReference>
<dbReference type="Gene3D" id="3.40.50.300">
    <property type="entry name" value="P-loop containing nucleotide triphosphate hydrolases"/>
    <property type="match status" value="1"/>
</dbReference>
<dbReference type="InterPro" id="IPR004622">
    <property type="entry name" value="DNA_pol_HolB"/>
</dbReference>
<comment type="catalytic activity">
    <reaction evidence="3">
        <text>DNA(n) + a 2'-deoxyribonucleoside 5'-triphosphate = DNA(n+1) + diphosphate</text>
        <dbReference type="Rhea" id="RHEA:22508"/>
        <dbReference type="Rhea" id="RHEA-COMP:17339"/>
        <dbReference type="Rhea" id="RHEA-COMP:17340"/>
        <dbReference type="ChEBI" id="CHEBI:33019"/>
        <dbReference type="ChEBI" id="CHEBI:61560"/>
        <dbReference type="ChEBI" id="CHEBI:173112"/>
        <dbReference type="EC" id="2.7.7.7"/>
    </reaction>
</comment>
<sequence length="333" mass="37231">MAVLMAEPVVAYSWQMNQWQDLQRLIESGRLPHALLLAGPDSIGKLRFAKALAGFLLCESPSKLAACGECRSCHFQIDASHPDYREICPEEGKRQIGIDQVRSLQNFSAQHAHRDNGKKIVVIHPAEAMNVFTANALLKTLEEPSAGTLLVLVSHSSSQLLPTIRSRCVQLRFGIPDAGLAESWLRDYVGDQALANKLLMETGGRPLAARQTFENDGLALRDRYDAGLLAMYEGRKTALQIADELLDQDIVQLLDWWCARLMELSRHQLASQPLQSEIWHSFKALPSKLVMHTLQRGLELRASFARGVALNKRLILETLFLEWMALCQNRAAS</sequence>
<dbReference type="GO" id="GO:0008408">
    <property type="term" value="F:3'-5' exonuclease activity"/>
    <property type="evidence" value="ECO:0007669"/>
    <property type="project" value="InterPro"/>
</dbReference>
<evidence type="ECO:0000313" key="4">
    <source>
        <dbReference type="EMBL" id="POP52505.1"/>
    </source>
</evidence>
<dbReference type="Proteomes" id="UP000237222">
    <property type="component" value="Unassembled WGS sequence"/>
</dbReference>
<dbReference type="PANTHER" id="PTHR11669">
    <property type="entry name" value="REPLICATION FACTOR C / DNA POLYMERASE III GAMMA-TAU SUBUNIT"/>
    <property type="match status" value="1"/>
</dbReference>
<reference evidence="4" key="1">
    <citation type="submission" date="2018-01" db="EMBL/GenBank/DDBJ databases">
        <authorList>
            <person name="Yu X.-D."/>
        </authorList>
    </citation>
    <scope>NUCLEOTIDE SEQUENCE</scope>
    <source>
        <strain evidence="4">ZX-21</strain>
    </source>
</reference>
<evidence type="ECO:0000313" key="5">
    <source>
        <dbReference type="Proteomes" id="UP000237222"/>
    </source>
</evidence>
<dbReference type="EC" id="2.7.7.7" evidence="1"/>
<dbReference type="InterPro" id="IPR027417">
    <property type="entry name" value="P-loop_NTPase"/>
</dbReference>
<keyword evidence="2" id="KW-0548">Nucleotidyltransferase</keyword>
<evidence type="ECO:0000256" key="2">
    <source>
        <dbReference type="ARBA" id="ARBA00022932"/>
    </source>
</evidence>
<dbReference type="GO" id="GO:0003887">
    <property type="term" value="F:DNA-directed DNA polymerase activity"/>
    <property type="evidence" value="ECO:0007669"/>
    <property type="project" value="UniProtKB-KW"/>
</dbReference>
<gene>
    <name evidence="4" type="primary">holB</name>
    <name evidence="4" type="ORF">C0068_11840</name>
</gene>
<dbReference type="EMBL" id="PQGG01000028">
    <property type="protein sequence ID" value="POP52505.1"/>
    <property type="molecule type" value="Genomic_DNA"/>
</dbReference>
<dbReference type="NCBIfam" id="NF004310">
    <property type="entry name" value="PRK05707.1"/>
    <property type="match status" value="1"/>
</dbReference>
<dbReference type="NCBIfam" id="TIGR00678">
    <property type="entry name" value="holB"/>
    <property type="match status" value="1"/>
</dbReference>
<keyword evidence="2" id="KW-0808">Transferase</keyword>
<evidence type="ECO:0000256" key="3">
    <source>
        <dbReference type="ARBA" id="ARBA00049244"/>
    </source>
</evidence>
<dbReference type="InterPro" id="IPR050238">
    <property type="entry name" value="DNA_Rep/Repair_Clamp_Loader"/>
</dbReference>
<proteinExistence type="predicted"/>
<dbReference type="AlphaFoldDB" id="A0A2S4HET5"/>
<dbReference type="SUPFAM" id="SSF52540">
    <property type="entry name" value="P-loop containing nucleoside triphosphate hydrolases"/>
    <property type="match status" value="1"/>
</dbReference>
<dbReference type="GO" id="GO:0009360">
    <property type="term" value="C:DNA polymerase III complex"/>
    <property type="evidence" value="ECO:0007669"/>
    <property type="project" value="TreeGrafter"/>
</dbReference>
<comment type="caution">
    <text evidence="4">The sequence shown here is derived from an EMBL/GenBank/DDBJ whole genome shotgun (WGS) entry which is preliminary data.</text>
</comment>
<evidence type="ECO:0000256" key="1">
    <source>
        <dbReference type="ARBA" id="ARBA00012417"/>
    </source>
</evidence>
<organism evidence="4 5">
    <name type="scientific">Zhongshania marina</name>
    <dbReference type="NCBI Taxonomy" id="2304603"/>
    <lineage>
        <taxon>Bacteria</taxon>
        <taxon>Pseudomonadati</taxon>
        <taxon>Pseudomonadota</taxon>
        <taxon>Gammaproteobacteria</taxon>
        <taxon>Cellvibrionales</taxon>
        <taxon>Spongiibacteraceae</taxon>
        <taxon>Zhongshania</taxon>
    </lineage>
</organism>
<dbReference type="GO" id="GO:0006261">
    <property type="term" value="P:DNA-templated DNA replication"/>
    <property type="evidence" value="ECO:0007669"/>
    <property type="project" value="TreeGrafter"/>
</dbReference>
<keyword evidence="2" id="KW-0239">DNA-directed DNA polymerase</keyword>